<dbReference type="OrthoDB" id="5469508at2"/>
<dbReference type="PRINTS" id="PR00337">
    <property type="entry name" value="LEUILEVALBP"/>
</dbReference>
<dbReference type="CDD" id="cd06342">
    <property type="entry name" value="PBP1_ABC_LIVBP-like"/>
    <property type="match status" value="1"/>
</dbReference>
<name>A0A1X7CJF6_TRICW</name>
<dbReference type="InterPro" id="IPR000709">
    <property type="entry name" value="Leu_Ile_Val-bd"/>
</dbReference>
<gene>
    <name evidence="6" type="ORF">SAMN06295900_101473</name>
</gene>
<dbReference type="EMBL" id="FXAH01000001">
    <property type="protein sequence ID" value="SME97623.1"/>
    <property type="molecule type" value="Genomic_DNA"/>
</dbReference>
<feature type="domain" description="Leucine-binding protein" evidence="5">
    <location>
        <begin position="53"/>
        <end position="393"/>
    </location>
</feature>
<dbReference type="STRING" id="28094.SAMN06295900_101473"/>
<keyword evidence="3" id="KW-0732">Signal</keyword>
<evidence type="ECO:0000259" key="5">
    <source>
        <dbReference type="Pfam" id="PF13458"/>
    </source>
</evidence>
<reference evidence="7" key="1">
    <citation type="submission" date="2017-04" db="EMBL/GenBank/DDBJ databases">
        <authorList>
            <person name="Varghese N."/>
            <person name="Submissions S."/>
        </authorList>
    </citation>
    <scope>NUCLEOTIDE SEQUENCE [LARGE SCALE GENOMIC DNA]</scope>
    <source>
        <strain evidence="7">Ballard 720</strain>
    </source>
</reference>
<dbReference type="InterPro" id="IPR028082">
    <property type="entry name" value="Peripla_BP_I"/>
</dbReference>
<keyword evidence="4" id="KW-0029">Amino-acid transport</keyword>
<proteinExistence type="inferred from homology"/>
<keyword evidence="7" id="KW-1185">Reference proteome</keyword>
<keyword evidence="2" id="KW-0813">Transport</keyword>
<protein>
    <submittedName>
        <fullName evidence="6">Amino acid/amide ABC transporter substrate-binding protein, HAAT family</fullName>
    </submittedName>
</protein>
<dbReference type="SUPFAM" id="SSF53822">
    <property type="entry name" value="Periplasmic binding protein-like I"/>
    <property type="match status" value="1"/>
</dbReference>
<dbReference type="Gene3D" id="3.40.50.2300">
    <property type="match status" value="2"/>
</dbReference>
<dbReference type="PANTHER" id="PTHR47151">
    <property type="entry name" value="LEU/ILE/VAL-BINDING ABC TRANSPORTER SUBUNIT"/>
    <property type="match status" value="1"/>
</dbReference>
<evidence type="ECO:0000256" key="4">
    <source>
        <dbReference type="ARBA" id="ARBA00022970"/>
    </source>
</evidence>
<accession>A0A1X7CJF6</accession>
<dbReference type="Pfam" id="PF13458">
    <property type="entry name" value="Peripla_BP_6"/>
    <property type="match status" value="1"/>
</dbReference>
<evidence type="ECO:0000256" key="3">
    <source>
        <dbReference type="ARBA" id="ARBA00022729"/>
    </source>
</evidence>
<sequence length="411" mass="43755">MVFENERSSRALSALRALDELPSCPRGVAWVAAAICIALPFAFAPRAARAQDTIKIGVPVPLSGSYQQAGNDILDGARLAVAQINAAGGVLGKKLELVQQDDACNPDQGANAATQLVAAGVAAVAGGYCSSAALPETRVLHDWHIPYVLDASTSPQLTEHGWTDVFRTIGRVDAQGVFAAQFMKDVLHARRAAVLNDGTTYSDGLAKSTVAALKQNGIAVVYDAAMTPGQSDYRAVVKAAADPEPDVLYFTGYYTEAAVLAKNRREKTPAIRHFMGNGTADPSLIEKGGEAVEGMIVTTSPLPQFLDNPNARRFVKAYEAAYQRAPGPYSVYEYDAVGVIAAAIKYAKSDRREDIAAALHKLKGYSGATGEIAFDQKGDRANAAFMAVTVRDGKFEPYANLNAKGRWIKTK</sequence>
<evidence type="ECO:0000256" key="1">
    <source>
        <dbReference type="ARBA" id="ARBA00010062"/>
    </source>
</evidence>
<dbReference type="GeneID" id="95549049"/>
<dbReference type="InterPro" id="IPR028081">
    <property type="entry name" value="Leu-bd"/>
</dbReference>
<dbReference type="GO" id="GO:0006865">
    <property type="term" value="P:amino acid transport"/>
    <property type="evidence" value="ECO:0007669"/>
    <property type="project" value="UniProtKB-KW"/>
</dbReference>
<evidence type="ECO:0000256" key="2">
    <source>
        <dbReference type="ARBA" id="ARBA00022448"/>
    </source>
</evidence>
<evidence type="ECO:0000313" key="7">
    <source>
        <dbReference type="Proteomes" id="UP000192911"/>
    </source>
</evidence>
<dbReference type="RefSeq" id="WP_085223886.1">
    <property type="nucleotide sequence ID" value="NZ_BSQD01000001.1"/>
</dbReference>
<organism evidence="6 7">
    <name type="scientific">Trinickia caryophylli</name>
    <name type="common">Paraburkholderia caryophylli</name>
    <dbReference type="NCBI Taxonomy" id="28094"/>
    <lineage>
        <taxon>Bacteria</taxon>
        <taxon>Pseudomonadati</taxon>
        <taxon>Pseudomonadota</taxon>
        <taxon>Betaproteobacteria</taxon>
        <taxon>Burkholderiales</taxon>
        <taxon>Burkholderiaceae</taxon>
        <taxon>Trinickia</taxon>
    </lineage>
</organism>
<dbReference type="PANTHER" id="PTHR47151:SF2">
    <property type="entry name" value="AMINO ACID BINDING PROTEIN"/>
    <property type="match status" value="1"/>
</dbReference>
<dbReference type="Proteomes" id="UP000192911">
    <property type="component" value="Unassembled WGS sequence"/>
</dbReference>
<evidence type="ECO:0000313" key="6">
    <source>
        <dbReference type="EMBL" id="SME97623.1"/>
    </source>
</evidence>
<dbReference type="AlphaFoldDB" id="A0A1X7CJF6"/>
<comment type="similarity">
    <text evidence="1">Belongs to the leucine-binding protein family.</text>
</comment>